<dbReference type="KEGG" id="acob:P0Y56_00765"/>
<name>A0AAJ5X947_9SPHN</name>
<evidence type="ECO:0000256" key="1">
    <source>
        <dbReference type="SAM" id="SignalP"/>
    </source>
</evidence>
<keyword evidence="1" id="KW-0732">Signal</keyword>
<dbReference type="EMBL" id="CP119316">
    <property type="protein sequence ID" value="WEK46851.1"/>
    <property type="molecule type" value="Genomic_DNA"/>
</dbReference>
<evidence type="ECO:0008006" key="4">
    <source>
        <dbReference type="Google" id="ProtNLM"/>
    </source>
</evidence>
<dbReference type="Proteomes" id="UP001218362">
    <property type="component" value="Chromosome"/>
</dbReference>
<evidence type="ECO:0000313" key="2">
    <source>
        <dbReference type="EMBL" id="WEK46851.1"/>
    </source>
</evidence>
<gene>
    <name evidence="2" type="ORF">P0Y56_00765</name>
</gene>
<protein>
    <recommendedName>
        <fullName evidence="4">Secreted protein</fullName>
    </recommendedName>
</protein>
<evidence type="ECO:0000313" key="3">
    <source>
        <dbReference type="Proteomes" id="UP001218362"/>
    </source>
</evidence>
<organism evidence="2 3">
    <name type="scientific">Candidatus Andeanibacterium colombiense</name>
    <dbReference type="NCBI Taxonomy" id="3121345"/>
    <lineage>
        <taxon>Bacteria</taxon>
        <taxon>Pseudomonadati</taxon>
        <taxon>Pseudomonadota</taxon>
        <taxon>Alphaproteobacteria</taxon>
        <taxon>Sphingomonadales</taxon>
        <taxon>Sphingomonadaceae</taxon>
        <taxon>Candidatus Andeanibacterium</taxon>
    </lineage>
</organism>
<sequence length="91" mass="9553">MLKRILTLFAILTGLAAIAAPVEARFISGDDIGLHAAGENASKCADKHIEDGAAPRARYVERKAQAPAACRPAVITIVIPTVMLGSDRSLD</sequence>
<proteinExistence type="predicted"/>
<feature type="signal peptide" evidence="1">
    <location>
        <begin position="1"/>
        <end position="19"/>
    </location>
</feature>
<reference evidence="2" key="1">
    <citation type="submission" date="2023-03" db="EMBL/GenBank/DDBJ databases">
        <title>Andean soil-derived lignocellulolytic bacterial consortium as a source of novel taxa and putative plastic-active enzymes.</title>
        <authorList>
            <person name="Diaz-Garcia L."/>
            <person name="Chuvochina M."/>
            <person name="Feuerriegel G."/>
            <person name="Bunk B."/>
            <person name="Sproer C."/>
            <person name="Streit W.R."/>
            <person name="Rodriguez L.M."/>
            <person name="Overmann J."/>
            <person name="Jimenez D.J."/>
        </authorList>
    </citation>
    <scope>NUCLEOTIDE SEQUENCE</scope>
    <source>
        <strain evidence="2">MAG 26</strain>
    </source>
</reference>
<feature type="chain" id="PRO_5042601330" description="Secreted protein" evidence="1">
    <location>
        <begin position="20"/>
        <end position="91"/>
    </location>
</feature>
<accession>A0AAJ5X947</accession>
<dbReference type="AlphaFoldDB" id="A0AAJ5X947"/>